<evidence type="ECO:0000256" key="5">
    <source>
        <dbReference type="ARBA" id="ARBA00023136"/>
    </source>
</evidence>
<comment type="similarity">
    <text evidence="6">Belongs to the GOT1 family.</text>
</comment>
<feature type="transmembrane region" description="Helical" evidence="7">
    <location>
        <begin position="67"/>
        <end position="87"/>
    </location>
</feature>
<reference evidence="8" key="1">
    <citation type="submission" date="2021-01" db="EMBL/GenBank/DDBJ databases">
        <title>Chromosome-level genome assembly of a human fungal pathogen reveals clustering of transcriptionally co-regulated genes.</title>
        <authorList>
            <person name="Voorhies M."/>
            <person name="Cohen S."/>
            <person name="Shea T.P."/>
            <person name="Petrus S."/>
            <person name="Munoz J.F."/>
            <person name="Poplawski S."/>
            <person name="Goldman W.E."/>
            <person name="Michael T."/>
            <person name="Cuomo C.A."/>
            <person name="Sil A."/>
            <person name="Beyhan S."/>
        </authorList>
    </citation>
    <scope>NUCLEOTIDE SEQUENCE</scope>
    <source>
        <strain evidence="8">H88</strain>
    </source>
</reference>
<evidence type="ECO:0000256" key="1">
    <source>
        <dbReference type="ARBA" id="ARBA00004653"/>
    </source>
</evidence>
<dbReference type="Pfam" id="PF04178">
    <property type="entry name" value="Got1"/>
    <property type="match status" value="1"/>
</dbReference>
<dbReference type="PANTHER" id="PTHR21493">
    <property type="entry name" value="CGI-141-RELATED/LIPASE CONTAINING PROTEIN"/>
    <property type="match status" value="1"/>
</dbReference>
<dbReference type="GO" id="GO:0005783">
    <property type="term" value="C:endoplasmic reticulum"/>
    <property type="evidence" value="ECO:0007669"/>
    <property type="project" value="TreeGrafter"/>
</dbReference>
<dbReference type="GO" id="GO:0000139">
    <property type="term" value="C:Golgi membrane"/>
    <property type="evidence" value="ECO:0007669"/>
    <property type="project" value="UniProtKB-SubCell"/>
</dbReference>
<dbReference type="GO" id="GO:0000137">
    <property type="term" value="C:Golgi cis cisterna"/>
    <property type="evidence" value="ECO:0007669"/>
    <property type="project" value="TreeGrafter"/>
</dbReference>
<dbReference type="EMBL" id="CP069106">
    <property type="protein sequence ID" value="QSS56026.1"/>
    <property type="molecule type" value="Genomic_DNA"/>
</dbReference>
<feature type="transmembrane region" description="Helical" evidence="7">
    <location>
        <begin position="93"/>
        <end position="117"/>
    </location>
</feature>
<dbReference type="GO" id="GO:0005829">
    <property type="term" value="C:cytosol"/>
    <property type="evidence" value="ECO:0007669"/>
    <property type="project" value="GOC"/>
</dbReference>
<sequence>MPTMWLSDMQKFGVVFCSGGALFLFLGIMMFFDRSLLAMGNILFLIGLPLILGPSKTLSFFARRQKLTGTITFVLGILLILFRWPLTGFCVELYGLFVLFGDFLVTLSGFVGSVPVVGPPLKRLLVFIGTAGGRRGRGGELPV</sequence>
<dbReference type="Proteomes" id="UP000663419">
    <property type="component" value="Chromosome 5"/>
</dbReference>
<evidence type="ECO:0000256" key="4">
    <source>
        <dbReference type="ARBA" id="ARBA00023034"/>
    </source>
</evidence>
<dbReference type="InterPro" id="IPR045176">
    <property type="entry name" value="Got1"/>
</dbReference>
<dbReference type="AlphaFoldDB" id="A0A8A1LPU0"/>
<organism evidence="8 9">
    <name type="scientific">Ajellomyces capsulatus (strain H88)</name>
    <name type="common">Darling's disease fungus</name>
    <name type="synonym">Histoplasma capsulatum</name>
    <dbReference type="NCBI Taxonomy" id="544711"/>
    <lineage>
        <taxon>Eukaryota</taxon>
        <taxon>Fungi</taxon>
        <taxon>Dikarya</taxon>
        <taxon>Ascomycota</taxon>
        <taxon>Pezizomycotina</taxon>
        <taxon>Eurotiomycetes</taxon>
        <taxon>Eurotiomycetidae</taxon>
        <taxon>Onygenales</taxon>
        <taxon>Ajellomycetaceae</taxon>
        <taxon>Histoplasma</taxon>
    </lineage>
</organism>
<proteinExistence type="inferred from homology"/>
<feature type="transmembrane region" description="Helical" evidence="7">
    <location>
        <begin position="38"/>
        <end position="55"/>
    </location>
</feature>
<keyword evidence="5 7" id="KW-0472">Membrane</keyword>
<dbReference type="GO" id="GO:0030134">
    <property type="term" value="C:COPII-coated ER to Golgi transport vesicle"/>
    <property type="evidence" value="ECO:0007669"/>
    <property type="project" value="TreeGrafter"/>
</dbReference>
<keyword evidence="2 7" id="KW-0812">Transmembrane</keyword>
<dbReference type="PANTHER" id="PTHR21493:SF9">
    <property type="entry name" value="GOLGI TRANSPORT PROTEIN 1-RELATED"/>
    <property type="match status" value="1"/>
</dbReference>
<keyword evidence="3 7" id="KW-1133">Transmembrane helix</keyword>
<dbReference type="InterPro" id="IPR007305">
    <property type="entry name" value="Vesicle_transpt_Got1/SFT2"/>
</dbReference>
<comment type="subcellular location">
    <subcellularLocation>
        <location evidence="1">Golgi apparatus membrane</location>
        <topology evidence="1">Multi-pass membrane protein</topology>
    </subcellularLocation>
</comment>
<protein>
    <submittedName>
        <fullName evidence="8">Got1 family protein</fullName>
    </submittedName>
</protein>
<evidence type="ECO:0000256" key="7">
    <source>
        <dbReference type="SAM" id="Phobius"/>
    </source>
</evidence>
<gene>
    <name evidence="8" type="primary">GOT1</name>
    <name evidence="8" type="ORF">I7I53_04116</name>
</gene>
<evidence type="ECO:0000256" key="2">
    <source>
        <dbReference type="ARBA" id="ARBA00022692"/>
    </source>
</evidence>
<accession>A0A8A1LPU0</accession>
<dbReference type="GO" id="GO:0042147">
    <property type="term" value="P:retrograde transport, endosome to Golgi"/>
    <property type="evidence" value="ECO:0007669"/>
    <property type="project" value="InterPro"/>
</dbReference>
<evidence type="ECO:0000313" key="9">
    <source>
        <dbReference type="Proteomes" id="UP000663419"/>
    </source>
</evidence>
<dbReference type="GO" id="GO:0006888">
    <property type="term" value="P:endoplasmic reticulum to Golgi vesicle-mediated transport"/>
    <property type="evidence" value="ECO:0007669"/>
    <property type="project" value="InterPro"/>
</dbReference>
<keyword evidence="4" id="KW-0333">Golgi apparatus</keyword>
<evidence type="ECO:0000256" key="6">
    <source>
        <dbReference type="ARBA" id="ARBA00025799"/>
    </source>
</evidence>
<name>A0A8A1LPU0_AJEC8</name>
<dbReference type="VEuPathDB" id="FungiDB:I7I53_04116"/>
<feature type="transmembrane region" description="Helical" evidence="7">
    <location>
        <begin position="12"/>
        <end position="32"/>
    </location>
</feature>
<evidence type="ECO:0000256" key="3">
    <source>
        <dbReference type="ARBA" id="ARBA00022989"/>
    </source>
</evidence>
<evidence type="ECO:0000313" key="8">
    <source>
        <dbReference type="EMBL" id="QSS56026.1"/>
    </source>
</evidence>